<keyword evidence="5 6" id="KW-0472">Membrane</keyword>
<evidence type="ECO:0000256" key="6">
    <source>
        <dbReference type="SAM" id="Phobius"/>
    </source>
</evidence>
<evidence type="ECO:0000256" key="2">
    <source>
        <dbReference type="ARBA" id="ARBA00022475"/>
    </source>
</evidence>
<evidence type="ECO:0000256" key="5">
    <source>
        <dbReference type="ARBA" id="ARBA00023136"/>
    </source>
</evidence>
<organism evidence="8 9">
    <name type="scientific">Wansuia hejianensis</name>
    <dbReference type="NCBI Taxonomy" id="2763667"/>
    <lineage>
        <taxon>Bacteria</taxon>
        <taxon>Bacillati</taxon>
        <taxon>Bacillota</taxon>
        <taxon>Clostridia</taxon>
        <taxon>Lachnospirales</taxon>
        <taxon>Lachnospiraceae</taxon>
        <taxon>Wansuia</taxon>
    </lineage>
</organism>
<sequence length="63" mass="7094">MEKKLYRSNENRMIAGVCGGIGEYFNIDPTIIRLIWAILSIPTAIFGAVFAYIIAMIIIPVKY</sequence>
<evidence type="ECO:0000256" key="3">
    <source>
        <dbReference type="ARBA" id="ARBA00022692"/>
    </source>
</evidence>
<comment type="caution">
    <text evidence="8">The sequence shown here is derived from an EMBL/GenBank/DDBJ whole genome shotgun (WGS) entry which is preliminary data.</text>
</comment>
<feature type="domain" description="Phage shock protein PspC N-terminal" evidence="7">
    <location>
        <begin position="3"/>
        <end position="61"/>
    </location>
</feature>
<name>A0A926F0L2_9FIRM</name>
<dbReference type="RefSeq" id="WP_249322523.1">
    <property type="nucleotide sequence ID" value="NZ_JACRTK010000001.1"/>
</dbReference>
<dbReference type="Pfam" id="PF04024">
    <property type="entry name" value="PspC"/>
    <property type="match status" value="1"/>
</dbReference>
<accession>A0A926F0L2</accession>
<evidence type="ECO:0000259" key="7">
    <source>
        <dbReference type="Pfam" id="PF04024"/>
    </source>
</evidence>
<dbReference type="GO" id="GO:0005886">
    <property type="term" value="C:plasma membrane"/>
    <property type="evidence" value="ECO:0007669"/>
    <property type="project" value="UniProtKB-SubCell"/>
</dbReference>
<keyword evidence="9" id="KW-1185">Reference proteome</keyword>
<dbReference type="PANTHER" id="PTHR33885:SF3">
    <property type="entry name" value="PHAGE SHOCK PROTEIN C"/>
    <property type="match status" value="1"/>
</dbReference>
<reference evidence="8 9" key="1">
    <citation type="submission" date="2020-08" db="EMBL/GenBank/DDBJ databases">
        <title>Genome public.</title>
        <authorList>
            <person name="Liu C."/>
            <person name="Sun Q."/>
        </authorList>
    </citation>
    <scope>NUCLEOTIDE SEQUENCE [LARGE SCALE GENOMIC DNA]</scope>
    <source>
        <strain evidence="8 9">NSJ-26</strain>
    </source>
</reference>
<dbReference type="AlphaFoldDB" id="A0A926F0L2"/>
<dbReference type="PANTHER" id="PTHR33885">
    <property type="entry name" value="PHAGE SHOCK PROTEIN C"/>
    <property type="match status" value="1"/>
</dbReference>
<evidence type="ECO:0000256" key="4">
    <source>
        <dbReference type="ARBA" id="ARBA00022989"/>
    </source>
</evidence>
<dbReference type="InterPro" id="IPR052027">
    <property type="entry name" value="PspC"/>
</dbReference>
<keyword evidence="2" id="KW-1003">Cell membrane</keyword>
<comment type="subcellular location">
    <subcellularLocation>
        <location evidence="1">Cell membrane</location>
        <topology evidence="1">Single-pass membrane protein</topology>
    </subcellularLocation>
</comment>
<keyword evidence="4 6" id="KW-1133">Transmembrane helix</keyword>
<evidence type="ECO:0000256" key="1">
    <source>
        <dbReference type="ARBA" id="ARBA00004162"/>
    </source>
</evidence>
<dbReference type="EMBL" id="JACRTK010000001">
    <property type="protein sequence ID" value="MBC8589704.1"/>
    <property type="molecule type" value="Genomic_DNA"/>
</dbReference>
<proteinExistence type="predicted"/>
<evidence type="ECO:0000313" key="8">
    <source>
        <dbReference type="EMBL" id="MBC8589704.1"/>
    </source>
</evidence>
<feature type="transmembrane region" description="Helical" evidence="6">
    <location>
        <begin position="34"/>
        <end position="59"/>
    </location>
</feature>
<keyword evidence="3 6" id="KW-0812">Transmembrane</keyword>
<dbReference type="Proteomes" id="UP000601522">
    <property type="component" value="Unassembled WGS sequence"/>
</dbReference>
<dbReference type="InterPro" id="IPR007168">
    <property type="entry name" value="Phageshock_PspC_N"/>
</dbReference>
<evidence type="ECO:0000313" key="9">
    <source>
        <dbReference type="Proteomes" id="UP000601522"/>
    </source>
</evidence>
<gene>
    <name evidence="8" type="ORF">H8689_00910</name>
</gene>
<protein>
    <submittedName>
        <fullName evidence="8">PspC domain-containing protein</fullName>
    </submittedName>
</protein>